<keyword evidence="4 6" id="KW-0862">Zinc</keyword>
<reference evidence="9 10" key="1">
    <citation type="submission" date="2018-04" db="EMBL/GenBank/DDBJ databases">
        <title>Genomic Encyclopedia of Archaeal and Bacterial Type Strains, Phase II (KMG-II): from individual species to whole genera.</title>
        <authorList>
            <person name="Goeker M."/>
        </authorList>
    </citation>
    <scope>NUCLEOTIDE SEQUENCE [LARGE SCALE GENOMIC DNA]</scope>
    <source>
        <strain evidence="9 10">DSM 5822</strain>
    </source>
</reference>
<feature type="domain" description="Peptidase M48" evidence="8">
    <location>
        <begin position="83"/>
        <end position="257"/>
    </location>
</feature>
<evidence type="ECO:0000256" key="2">
    <source>
        <dbReference type="ARBA" id="ARBA00022723"/>
    </source>
</evidence>
<keyword evidence="5 6" id="KW-0482">Metalloprotease</keyword>
<comment type="caution">
    <text evidence="9">The sequence shown here is derived from an EMBL/GenBank/DDBJ whole genome shotgun (WGS) entry which is preliminary data.</text>
</comment>
<dbReference type="GO" id="GO:0051603">
    <property type="term" value="P:proteolysis involved in protein catabolic process"/>
    <property type="evidence" value="ECO:0007669"/>
    <property type="project" value="TreeGrafter"/>
</dbReference>
<dbReference type="InterPro" id="IPR001915">
    <property type="entry name" value="Peptidase_M48"/>
</dbReference>
<evidence type="ECO:0000256" key="1">
    <source>
        <dbReference type="ARBA" id="ARBA00022670"/>
    </source>
</evidence>
<dbReference type="GO" id="GO:0016020">
    <property type="term" value="C:membrane"/>
    <property type="evidence" value="ECO:0007669"/>
    <property type="project" value="TreeGrafter"/>
</dbReference>
<keyword evidence="10" id="KW-1185">Reference proteome</keyword>
<keyword evidence="3 6" id="KW-0378">Hydrolase</keyword>
<feature type="transmembrane region" description="Helical" evidence="7">
    <location>
        <begin position="27"/>
        <end position="49"/>
    </location>
</feature>
<evidence type="ECO:0000256" key="4">
    <source>
        <dbReference type="ARBA" id="ARBA00022833"/>
    </source>
</evidence>
<keyword evidence="7" id="KW-0812">Transmembrane</keyword>
<dbReference type="PANTHER" id="PTHR22726:SF1">
    <property type="entry name" value="METALLOENDOPEPTIDASE OMA1, MITOCHONDRIAL"/>
    <property type="match status" value="1"/>
</dbReference>
<organism evidence="9 10">
    <name type="scientific">Agitococcus lubricus</name>
    <dbReference type="NCBI Taxonomy" id="1077255"/>
    <lineage>
        <taxon>Bacteria</taxon>
        <taxon>Pseudomonadati</taxon>
        <taxon>Pseudomonadota</taxon>
        <taxon>Gammaproteobacteria</taxon>
        <taxon>Moraxellales</taxon>
        <taxon>Moraxellaceae</taxon>
        <taxon>Agitococcus</taxon>
    </lineage>
</organism>
<keyword evidence="1 6" id="KW-0645">Protease</keyword>
<sequence length="274" mass="31370">MRYSNPHLPASEYTANNKHELREMFKLLVIAILIIAGVVFLIDRLVYLFSPYIPFSWESTLVENIPLINKNIEQKHTDIKALKQEKMLQKRVDIIASNMNLPKDMKITAHYLEGATVNAFATLGGHVFVYHGMLEKIKYQEELDALLAHEIAHVYKRHITQQMSRAILISVILTTAKLNHSGFGRWLLGDGSNIGLLAYSRVAEQESDENACHISLKLHGHTQGVVKLMQQLNLVAQQQGYEWTKSHPDTKSRILFAQQYRLGEQKLKPMKLLF</sequence>
<keyword evidence="7" id="KW-1133">Transmembrane helix</keyword>
<dbReference type="InterPro" id="IPR051156">
    <property type="entry name" value="Mito/Outer_Membr_Metalloprot"/>
</dbReference>
<dbReference type="PANTHER" id="PTHR22726">
    <property type="entry name" value="METALLOENDOPEPTIDASE OMA1"/>
    <property type="match status" value="1"/>
</dbReference>
<evidence type="ECO:0000256" key="5">
    <source>
        <dbReference type="ARBA" id="ARBA00023049"/>
    </source>
</evidence>
<keyword evidence="2" id="KW-0479">Metal-binding</keyword>
<proteinExistence type="inferred from homology"/>
<dbReference type="OrthoDB" id="9810445at2"/>
<protein>
    <submittedName>
        <fullName evidence="9">Peptidase M48-like protein</fullName>
    </submittedName>
</protein>
<evidence type="ECO:0000256" key="3">
    <source>
        <dbReference type="ARBA" id="ARBA00022801"/>
    </source>
</evidence>
<dbReference type="EMBL" id="QAON01000001">
    <property type="protein sequence ID" value="PTQ91036.1"/>
    <property type="molecule type" value="Genomic_DNA"/>
</dbReference>
<dbReference type="Pfam" id="PF01435">
    <property type="entry name" value="Peptidase_M48"/>
    <property type="match status" value="1"/>
</dbReference>
<name>A0A2T5J379_9GAMM</name>
<dbReference type="GO" id="GO:0046872">
    <property type="term" value="F:metal ion binding"/>
    <property type="evidence" value="ECO:0007669"/>
    <property type="project" value="UniProtKB-KW"/>
</dbReference>
<comment type="cofactor">
    <cofactor evidence="6">
        <name>Zn(2+)</name>
        <dbReference type="ChEBI" id="CHEBI:29105"/>
    </cofactor>
    <text evidence="6">Binds 1 zinc ion per subunit.</text>
</comment>
<evidence type="ECO:0000256" key="7">
    <source>
        <dbReference type="SAM" id="Phobius"/>
    </source>
</evidence>
<evidence type="ECO:0000313" key="10">
    <source>
        <dbReference type="Proteomes" id="UP000244223"/>
    </source>
</evidence>
<evidence type="ECO:0000256" key="6">
    <source>
        <dbReference type="RuleBase" id="RU003983"/>
    </source>
</evidence>
<keyword evidence="7" id="KW-0472">Membrane</keyword>
<evidence type="ECO:0000313" key="9">
    <source>
        <dbReference type="EMBL" id="PTQ91036.1"/>
    </source>
</evidence>
<gene>
    <name evidence="9" type="ORF">C8N29_101108</name>
</gene>
<dbReference type="CDD" id="cd07332">
    <property type="entry name" value="M48C_Oma1_like"/>
    <property type="match status" value="1"/>
</dbReference>
<dbReference type="AlphaFoldDB" id="A0A2T5J379"/>
<accession>A0A2T5J379</accession>
<evidence type="ECO:0000259" key="8">
    <source>
        <dbReference type="Pfam" id="PF01435"/>
    </source>
</evidence>
<comment type="similarity">
    <text evidence="6">Belongs to the peptidase M48 family.</text>
</comment>
<dbReference type="Gene3D" id="3.30.2010.10">
    <property type="entry name" value="Metalloproteases ('zincins'), catalytic domain"/>
    <property type="match status" value="1"/>
</dbReference>
<dbReference type="Proteomes" id="UP000244223">
    <property type="component" value="Unassembled WGS sequence"/>
</dbReference>
<dbReference type="RefSeq" id="WP_107864065.1">
    <property type="nucleotide sequence ID" value="NZ_QAON01000001.1"/>
</dbReference>
<dbReference type="GO" id="GO:0004222">
    <property type="term" value="F:metalloendopeptidase activity"/>
    <property type="evidence" value="ECO:0007669"/>
    <property type="project" value="InterPro"/>
</dbReference>